<dbReference type="GeneID" id="105114614"/>
<sequence length="123" mass="13500">MNGLKSNQIGSSSLKIRQHWPYDLISILSVKISQLMQAYLENNTNNKRRNNDTVGARSLTIIGNRGRRASGVKRTDFIIPREVPVNEVSLKMDVATLPAAAAATSCAADLHPHTTKGPSKKNY</sequence>
<dbReference type="RefSeq" id="XP_011009511.1">
    <property type="nucleotide sequence ID" value="XM_011011209.1"/>
</dbReference>
<reference evidence="2" key="1">
    <citation type="submission" date="2025-08" db="UniProtKB">
        <authorList>
            <consortium name="RefSeq"/>
        </authorList>
    </citation>
    <scope>IDENTIFICATION</scope>
</reference>
<protein>
    <submittedName>
        <fullName evidence="2">Uncharacterized protein LOC105114614 isoform X2</fullName>
    </submittedName>
</protein>
<dbReference type="Proteomes" id="UP000694918">
    <property type="component" value="Unplaced"/>
</dbReference>
<evidence type="ECO:0000313" key="2">
    <source>
        <dbReference type="RefSeq" id="XP_011009511.1"/>
    </source>
</evidence>
<gene>
    <name evidence="2" type="primary">LOC105114614</name>
</gene>
<dbReference type="AlphaFoldDB" id="A0AAJ6X8P6"/>
<proteinExistence type="predicted"/>
<accession>A0AAJ6X8P6</accession>
<name>A0AAJ6X8P6_POPEU</name>
<organism evidence="1 2">
    <name type="scientific">Populus euphratica</name>
    <name type="common">Euphrates poplar</name>
    <dbReference type="NCBI Taxonomy" id="75702"/>
    <lineage>
        <taxon>Eukaryota</taxon>
        <taxon>Viridiplantae</taxon>
        <taxon>Streptophyta</taxon>
        <taxon>Embryophyta</taxon>
        <taxon>Tracheophyta</taxon>
        <taxon>Spermatophyta</taxon>
        <taxon>Magnoliopsida</taxon>
        <taxon>eudicotyledons</taxon>
        <taxon>Gunneridae</taxon>
        <taxon>Pentapetalae</taxon>
        <taxon>rosids</taxon>
        <taxon>fabids</taxon>
        <taxon>Malpighiales</taxon>
        <taxon>Salicaceae</taxon>
        <taxon>Saliceae</taxon>
        <taxon>Populus</taxon>
    </lineage>
</organism>
<evidence type="ECO:0000313" key="1">
    <source>
        <dbReference type="Proteomes" id="UP000694918"/>
    </source>
</evidence>
<keyword evidence="1" id="KW-1185">Reference proteome</keyword>